<evidence type="ECO:0000256" key="6">
    <source>
        <dbReference type="SAM" id="Phobius"/>
    </source>
</evidence>
<dbReference type="Proteomes" id="UP000229433">
    <property type="component" value="Unassembled WGS sequence"/>
</dbReference>
<dbReference type="RefSeq" id="WP_099645752.1">
    <property type="nucleotide sequence ID" value="NZ_KZ319289.1"/>
</dbReference>
<feature type="transmembrane region" description="Helical" evidence="6">
    <location>
        <begin position="758"/>
        <end position="781"/>
    </location>
</feature>
<evidence type="ECO:0000259" key="8">
    <source>
        <dbReference type="Pfam" id="PF12704"/>
    </source>
</evidence>
<evidence type="ECO:0000313" key="10">
    <source>
        <dbReference type="Proteomes" id="UP000229433"/>
    </source>
</evidence>
<dbReference type="GO" id="GO:0005886">
    <property type="term" value="C:plasma membrane"/>
    <property type="evidence" value="ECO:0007669"/>
    <property type="project" value="UniProtKB-SubCell"/>
</dbReference>
<dbReference type="EMBL" id="NQXA01000003">
    <property type="protein sequence ID" value="PHQ29911.1"/>
    <property type="molecule type" value="Genomic_DNA"/>
</dbReference>
<keyword evidence="9" id="KW-0132">Cell division</keyword>
<dbReference type="GO" id="GO:0051301">
    <property type="term" value="P:cell division"/>
    <property type="evidence" value="ECO:0007669"/>
    <property type="project" value="UniProtKB-KW"/>
</dbReference>
<dbReference type="PANTHER" id="PTHR30572:SF18">
    <property type="entry name" value="ABC-TYPE MACROLIDE FAMILY EXPORT SYSTEM PERMEASE COMPONENT 2"/>
    <property type="match status" value="1"/>
</dbReference>
<dbReference type="InterPro" id="IPR003838">
    <property type="entry name" value="ABC3_permease_C"/>
</dbReference>
<name>A0A2G1VT35_9FLAO</name>
<evidence type="ECO:0000256" key="5">
    <source>
        <dbReference type="ARBA" id="ARBA00023136"/>
    </source>
</evidence>
<accession>A0A2G1VT35</accession>
<dbReference type="PANTHER" id="PTHR30572">
    <property type="entry name" value="MEMBRANE COMPONENT OF TRANSPORTER-RELATED"/>
    <property type="match status" value="1"/>
</dbReference>
<comment type="caution">
    <text evidence="9">The sequence shown here is derived from an EMBL/GenBank/DDBJ whole genome shotgun (WGS) entry which is preliminary data.</text>
</comment>
<keyword evidence="5 6" id="KW-0472">Membrane</keyword>
<keyword evidence="10" id="KW-1185">Reference proteome</keyword>
<evidence type="ECO:0000256" key="2">
    <source>
        <dbReference type="ARBA" id="ARBA00022475"/>
    </source>
</evidence>
<keyword evidence="9" id="KW-0131">Cell cycle</keyword>
<dbReference type="InterPro" id="IPR050250">
    <property type="entry name" value="Macrolide_Exporter_MacB"/>
</dbReference>
<feature type="transmembrane region" description="Helical" evidence="6">
    <location>
        <begin position="21"/>
        <end position="43"/>
    </location>
</feature>
<reference evidence="9 10" key="1">
    <citation type="submission" date="2017-08" db="EMBL/GenBank/DDBJ databases">
        <title>The whole genome shortgun sequences of strain Leeuwenhoekiella nanhaiensis G18 from the South China Sea.</title>
        <authorList>
            <person name="Liu Q."/>
        </authorList>
    </citation>
    <scope>NUCLEOTIDE SEQUENCE [LARGE SCALE GENOMIC DNA]</scope>
    <source>
        <strain evidence="9 10">G18</strain>
    </source>
</reference>
<organism evidence="9 10">
    <name type="scientific">Leeuwenhoekiella nanhaiensis</name>
    <dbReference type="NCBI Taxonomy" id="1655491"/>
    <lineage>
        <taxon>Bacteria</taxon>
        <taxon>Pseudomonadati</taxon>
        <taxon>Bacteroidota</taxon>
        <taxon>Flavobacteriia</taxon>
        <taxon>Flavobacteriales</taxon>
        <taxon>Flavobacteriaceae</taxon>
        <taxon>Leeuwenhoekiella</taxon>
    </lineage>
</organism>
<evidence type="ECO:0000256" key="4">
    <source>
        <dbReference type="ARBA" id="ARBA00022989"/>
    </source>
</evidence>
<comment type="subcellular location">
    <subcellularLocation>
        <location evidence="1">Cell membrane</location>
        <topology evidence="1">Multi-pass membrane protein</topology>
    </subcellularLocation>
</comment>
<keyword evidence="2" id="KW-1003">Cell membrane</keyword>
<feature type="domain" description="ABC3 transporter permease C-terminal" evidence="7">
    <location>
        <begin position="676"/>
        <end position="787"/>
    </location>
</feature>
<feature type="transmembrane region" description="Helical" evidence="6">
    <location>
        <begin position="380"/>
        <end position="401"/>
    </location>
</feature>
<feature type="transmembrane region" description="Helical" evidence="6">
    <location>
        <begin position="422"/>
        <end position="446"/>
    </location>
</feature>
<feature type="transmembrane region" description="Helical" evidence="6">
    <location>
        <begin position="339"/>
        <end position="360"/>
    </location>
</feature>
<evidence type="ECO:0000256" key="1">
    <source>
        <dbReference type="ARBA" id="ARBA00004651"/>
    </source>
</evidence>
<evidence type="ECO:0000313" key="9">
    <source>
        <dbReference type="EMBL" id="PHQ29911.1"/>
    </source>
</evidence>
<feature type="transmembrane region" description="Helical" evidence="6">
    <location>
        <begin position="284"/>
        <end position="305"/>
    </location>
</feature>
<keyword evidence="3 6" id="KW-0812">Transmembrane</keyword>
<dbReference type="InterPro" id="IPR025857">
    <property type="entry name" value="MacB_PCD"/>
</dbReference>
<feature type="domain" description="MacB-like periplasmic core" evidence="8">
    <location>
        <begin position="20"/>
        <end position="240"/>
    </location>
</feature>
<feature type="transmembrane region" description="Helical" evidence="6">
    <location>
        <begin position="672"/>
        <end position="697"/>
    </location>
</feature>
<dbReference type="Pfam" id="PF02687">
    <property type="entry name" value="FtsX"/>
    <property type="match status" value="2"/>
</dbReference>
<dbReference type="OrthoDB" id="8740261at2"/>
<feature type="transmembrane region" description="Helical" evidence="6">
    <location>
        <begin position="709"/>
        <end position="738"/>
    </location>
</feature>
<protein>
    <submittedName>
        <fullName evidence="9">Cell division protein FtsX</fullName>
    </submittedName>
</protein>
<sequence>MLRNYIKIAFRNLWKNKGYSFLNISGLAIGMTAGFLILLYVAFELSYDQMYPEKDRIHRLVSTIKTPSDEYNIAIIDWTVLNKISPQFPEIETSTRVFDINLNMQKGTETVREQNVLAVDSTFLNIFGVELLRGNATEALRAPLSLVLSESAVQKYFGDQDPLGKTLKIMNGKYTAQVTGIMPALPENSQIKADMLLSISSYTQVFSPDIDESWADYEPRGYLLLRENTDAKALVPKINAYVKEIDGAKMEAAQLYISHDLEPVDEVYLYSERNRKKQGHITNVYVFSLVALFILLIAGINFVNLTTARSVERAKEVGVRKVIGAQKQQLSFQFLSESLMISLLAFVLALGLTALALPYFNSLAGKEIATGIFNDFTYIALLFGLAVLIGLLAGVYPALVLSSFKPVQVLKGRFTATRNGAILRKGLVVVQFAVSILLIIGTLVIYNQTRFMQNYDLGFAKDRLLILDTQSAAGRDVLQQQLAGNPNILSVSRASSVPGGGGDNSSALSTISNSEGNDQTLTVDRYVIDDRYLDQLDIKLLAGRNFDRNLAQDSVSAMIVNERITQMLGFVNPEDALGASFSQWGRKGEIVGVTQNFHTSSLQQNVGPLSFVFDPEQSRLLTVKVAAGTINQTLDFIEDSWQRALPEIPFDYYFLDEFFDRQYRAERQFGKLFLNFSMLAIFISCLGLLGLAAYSMLQRKREIGIRKIVGASVFSIVNLVSAEFIKLVGIAFVIAAPIAWFAMHSWLEGFAYRISLSWYLFAGAGVLVIGIALLTVSIQAIRAAVANPVKSLRTE</sequence>
<dbReference type="AlphaFoldDB" id="A0A2G1VT35"/>
<dbReference type="GO" id="GO:0022857">
    <property type="term" value="F:transmembrane transporter activity"/>
    <property type="evidence" value="ECO:0007669"/>
    <property type="project" value="TreeGrafter"/>
</dbReference>
<evidence type="ECO:0000259" key="7">
    <source>
        <dbReference type="Pfam" id="PF02687"/>
    </source>
</evidence>
<evidence type="ECO:0000256" key="3">
    <source>
        <dbReference type="ARBA" id="ARBA00022692"/>
    </source>
</evidence>
<gene>
    <name evidence="9" type="ORF">CJ305_08045</name>
</gene>
<keyword evidence="4 6" id="KW-1133">Transmembrane helix</keyword>
<feature type="domain" description="ABC3 transporter permease C-terminal" evidence="7">
    <location>
        <begin position="289"/>
        <end position="404"/>
    </location>
</feature>
<proteinExistence type="predicted"/>
<dbReference type="Pfam" id="PF12704">
    <property type="entry name" value="MacB_PCD"/>
    <property type="match status" value="1"/>
</dbReference>